<feature type="transmembrane region" description="Helical" evidence="7">
    <location>
        <begin position="63"/>
        <end position="83"/>
    </location>
</feature>
<feature type="transmembrane region" description="Helical" evidence="7">
    <location>
        <begin position="253"/>
        <end position="273"/>
    </location>
</feature>
<protein>
    <submittedName>
        <fullName evidence="8">Transporter protein</fullName>
    </submittedName>
</protein>
<dbReference type="PANTHER" id="PTHR36838">
    <property type="entry name" value="AUXIN EFFLUX CARRIER FAMILY PROTEIN"/>
    <property type="match status" value="1"/>
</dbReference>
<organism evidence="8 9">
    <name type="scientific">Streptococcus varani</name>
    <dbReference type="NCBI Taxonomy" id="1608583"/>
    <lineage>
        <taxon>Bacteria</taxon>
        <taxon>Bacillati</taxon>
        <taxon>Bacillota</taxon>
        <taxon>Bacilli</taxon>
        <taxon>Lactobacillales</taxon>
        <taxon>Streptococcaceae</taxon>
        <taxon>Streptococcus</taxon>
    </lineage>
</organism>
<evidence type="ECO:0000313" key="9">
    <source>
        <dbReference type="Proteomes" id="UP000198604"/>
    </source>
</evidence>
<evidence type="ECO:0000256" key="2">
    <source>
        <dbReference type="ARBA" id="ARBA00022448"/>
    </source>
</evidence>
<keyword evidence="5 7" id="KW-1133">Transmembrane helix</keyword>
<feature type="transmembrane region" description="Helical" evidence="7">
    <location>
        <begin position="121"/>
        <end position="140"/>
    </location>
</feature>
<feature type="transmembrane region" description="Helical" evidence="7">
    <location>
        <begin position="285"/>
        <end position="308"/>
    </location>
</feature>
<evidence type="ECO:0000256" key="6">
    <source>
        <dbReference type="ARBA" id="ARBA00023136"/>
    </source>
</evidence>
<dbReference type="OrthoDB" id="2217305at2"/>
<dbReference type="RefSeq" id="WP_093650932.1">
    <property type="nucleotide sequence ID" value="NZ_CTEN01000003.1"/>
</dbReference>
<comment type="subcellular location">
    <subcellularLocation>
        <location evidence="1">Membrane</location>
        <topology evidence="1">Multi-pass membrane protein</topology>
    </subcellularLocation>
</comment>
<keyword evidence="3" id="KW-1003">Cell membrane</keyword>
<proteinExistence type="predicted"/>
<evidence type="ECO:0000256" key="1">
    <source>
        <dbReference type="ARBA" id="ARBA00004141"/>
    </source>
</evidence>
<gene>
    <name evidence="8" type="ORF">BN1356_01728</name>
</gene>
<feature type="transmembrane region" description="Helical" evidence="7">
    <location>
        <begin position="230"/>
        <end position="247"/>
    </location>
</feature>
<feature type="transmembrane region" description="Helical" evidence="7">
    <location>
        <begin position="161"/>
        <end position="180"/>
    </location>
</feature>
<evidence type="ECO:0000256" key="3">
    <source>
        <dbReference type="ARBA" id="ARBA00022475"/>
    </source>
</evidence>
<keyword evidence="6 7" id="KW-0472">Membrane</keyword>
<dbReference type="AlphaFoldDB" id="A0A0E4H5K4"/>
<dbReference type="InterPro" id="IPR004776">
    <property type="entry name" value="Mem_transp_PIN-like"/>
</dbReference>
<dbReference type="STRING" id="1608583.BN1356_01728"/>
<evidence type="ECO:0000256" key="4">
    <source>
        <dbReference type="ARBA" id="ARBA00022692"/>
    </source>
</evidence>
<dbReference type="Proteomes" id="UP000198604">
    <property type="component" value="Unassembled WGS sequence"/>
</dbReference>
<dbReference type="GO" id="GO:0055085">
    <property type="term" value="P:transmembrane transport"/>
    <property type="evidence" value="ECO:0007669"/>
    <property type="project" value="InterPro"/>
</dbReference>
<accession>A0A0E4H5K4</accession>
<feature type="transmembrane region" description="Helical" evidence="7">
    <location>
        <begin position="33"/>
        <end position="51"/>
    </location>
</feature>
<keyword evidence="2" id="KW-0813">Transport</keyword>
<dbReference type="GO" id="GO:0016020">
    <property type="term" value="C:membrane"/>
    <property type="evidence" value="ECO:0007669"/>
    <property type="project" value="UniProtKB-SubCell"/>
</dbReference>
<dbReference type="Pfam" id="PF03547">
    <property type="entry name" value="Mem_trans"/>
    <property type="match status" value="1"/>
</dbReference>
<feature type="transmembrane region" description="Helical" evidence="7">
    <location>
        <begin position="95"/>
        <end position="115"/>
    </location>
</feature>
<keyword evidence="4 7" id="KW-0812">Transmembrane</keyword>
<evidence type="ECO:0000256" key="7">
    <source>
        <dbReference type="SAM" id="Phobius"/>
    </source>
</evidence>
<feature type="transmembrane region" description="Helical" evidence="7">
    <location>
        <begin position="6"/>
        <end position="26"/>
    </location>
</feature>
<evidence type="ECO:0000313" key="8">
    <source>
        <dbReference type="EMBL" id="CQR25385.1"/>
    </source>
</evidence>
<dbReference type="PANTHER" id="PTHR36838:SF3">
    <property type="entry name" value="TRANSPORTER AUXIN EFFLUX CARRIER EC FAMILY"/>
    <property type="match status" value="1"/>
</dbReference>
<evidence type="ECO:0000256" key="5">
    <source>
        <dbReference type="ARBA" id="ARBA00022989"/>
    </source>
</evidence>
<keyword evidence="9" id="KW-1185">Reference proteome</keyword>
<name>A0A0E4H5K4_9STRE</name>
<sequence length="309" mass="34162">MAALNTLVPVFFMLGLGFLSRVKAWISPEQKSGANTIVFSVLFPILIFNLLGSAQLRLETVGIIAYVTVAFFLAIIVARKLSFLTGKKQAHFSPYLLTTVEGGAVALPLYLSIVGQSSNTVIFDLAGSIIAFLIIPIMVASSSGHEKTKFDLAKEVVSHPFVIAIALGLFFNFSGLHAWIIESAFSLLYSGIMEKATGPILGMILFVLGYDFTVDFHTLKSMISLMILRVFYYLLVIAGFFILFPNFMADKFFMIAVLLYFMCPTGFAMPLLIQDSFTDEKDQTYSATFISLYMLITIVVYTVLVLIFV</sequence>
<dbReference type="EMBL" id="CTEN01000003">
    <property type="protein sequence ID" value="CQR25385.1"/>
    <property type="molecule type" value="Genomic_DNA"/>
</dbReference>
<reference evidence="9" key="1">
    <citation type="submission" date="2015-03" db="EMBL/GenBank/DDBJ databases">
        <authorList>
            <person name="Urmite Genomes"/>
        </authorList>
    </citation>
    <scope>NUCLEOTIDE SEQUENCE [LARGE SCALE GENOMIC DNA]</scope>
    <source>
        <strain evidence="9">FF10</strain>
    </source>
</reference>